<dbReference type="Proteomes" id="UP001500729">
    <property type="component" value="Unassembled WGS sequence"/>
</dbReference>
<dbReference type="PIRSF" id="PIRSF000185">
    <property type="entry name" value="Glu_DH"/>
    <property type="match status" value="1"/>
</dbReference>
<keyword evidence="2 3" id="KW-0560">Oxidoreductase</keyword>
<evidence type="ECO:0000256" key="3">
    <source>
        <dbReference type="PIRNR" id="PIRNR000185"/>
    </source>
</evidence>
<dbReference type="Gene3D" id="3.40.50.10860">
    <property type="entry name" value="Leucine Dehydrogenase, chain A, domain 1"/>
    <property type="match status" value="1"/>
</dbReference>
<keyword evidence="7" id="KW-1185">Reference proteome</keyword>
<dbReference type="RefSeq" id="WP_009947871.1">
    <property type="nucleotide sequence ID" value="NZ_BAAAGS010000006.1"/>
</dbReference>
<dbReference type="Pfam" id="PF02812">
    <property type="entry name" value="ELFV_dehydrog_N"/>
    <property type="match status" value="1"/>
</dbReference>
<reference evidence="7" key="1">
    <citation type="journal article" date="2019" name="Int. J. Syst. Evol. Microbiol.">
        <title>The Global Catalogue of Microorganisms (GCM) 10K type strain sequencing project: providing services to taxonomists for standard genome sequencing and annotation.</title>
        <authorList>
            <consortium name="The Broad Institute Genomics Platform"/>
            <consortium name="The Broad Institute Genome Sequencing Center for Infectious Disease"/>
            <person name="Wu L."/>
            <person name="Ma J."/>
        </authorList>
    </citation>
    <scope>NUCLEOTIDE SEQUENCE [LARGE SCALE GENOMIC DNA]</scope>
    <source>
        <strain evidence="7">JCM 10303</strain>
    </source>
</reference>
<proteinExistence type="inferred from homology"/>
<dbReference type="SUPFAM" id="SSF53223">
    <property type="entry name" value="Aminoacid dehydrogenase-like, N-terminal domain"/>
    <property type="match status" value="1"/>
</dbReference>
<dbReference type="InterPro" id="IPR006097">
    <property type="entry name" value="Glu/Leu/Phe/Val/Trp_DH_dimer"/>
</dbReference>
<dbReference type="InterPro" id="IPR014362">
    <property type="entry name" value="Glu_DH"/>
</dbReference>
<dbReference type="InterPro" id="IPR006095">
    <property type="entry name" value="Glu/Leu/Phe/Val/Trp_DH"/>
</dbReference>
<evidence type="ECO:0000256" key="4">
    <source>
        <dbReference type="RuleBase" id="RU004417"/>
    </source>
</evidence>
<dbReference type="PANTHER" id="PTHR11606:SF13">
    <property type="entry name" value="GLUTAMATE DEHYDROGENASE 1, MITOCHONDRIAL"/>
    <property type="match status" value="1"/>
</dbReference>
<organism evidence="6 7">
    <name type="scientific">Saccharopolyspora erythraea</name>
    <name type="common">Streptomyces erythraeus</name>
    <dbReference type="NCBI Taxonomy" id="1836"/>
    <lineage>
        <taxon>Bacteria</taxon>
        <taxon>Bacillati</taxon>
        <taxon>Actinomycetota</taxon>
        <taxon>Actinomycetes</taxon>
        <taxon>Pseudonocardiales</taxon>
        <taxon>Pseudonocardiaceae</taxon>
        <taxon>Saccharopolyspora</taxon>
    </lineage>
</organism>
<dbReference type="EMBL" id="BAAAGS010000006">
    <property type="protein sequence ID" value="GAA0516084.1"/>
    <property type="molecule type" value="Genomic_DNA"/>
</dbReference>
<evidence type="ECO:0000259" key="5">
    <source>
        <dbReference type="SMART" id="SM00839"/>
    </source>
</evidence>
<evidence type="ECO:0000313" key="6">
    <source>
        <dbReference type="EMBL" id="GAA0516084.1"/>
    </source>
</evidence>
<dbReference type="PROSITE" id="PS00074">
    <property type="entry name" value="GLFV_DEHYDROGENASE"/>
    <property type="match status" value="1"/>
</dbReference>
<evidence type="ECO:0000256" key="1">
    <source>
        <dbReference type="ARBA" id="ARBA00006382"/>
    </source>
</evidence>
<comment type="similarity">
    <text evidence="1 3 4">Belongs to the Glu/Leu/Phe/Val dehydrogenases family.</text>
</comment>
<comment type="caution">
    <text evidence="6">The sequence shown here is derived from an EMBL/GenBank/DDBJ whole genome shotgun (WGS) entry which is preliminary data.</text>
</comment>
<sequence>MRDLLQEIDEWGPEKVVCVSDARTGMRGVLVIDNTARGTGKGGTRMSPSVTVTEIARLARVMTWKWAAVDLFHGGAKAGINADPGSPDKERIVRAFARRLADQIPASYVAGLDMGMTEDDAAIIQDELGDRGAAVGVPESLGGVPYDQLGVTGHGVAESADAAMARLGRELAGARVSLQGFGAVGTAAARRLAELGAQVVALSTVDGTVHDPDGLDVGYWLAARAELGDACVQAAPDHLRVPRGQELVVDCDVLVPAAGQDVIDERLAGEVRADLVVEGANLPTTPGARSLLAARGITVVPDFIANAGGAIAAGFAMDARRSAFRPEPALILDEVARRSRDNTAVVLDIAREHDVLPHEAALRLAQDRVRTAMRLRGRLPRQEARPEAVTA</sequence>
<evidence type="ECO:0000313" key="7">
    <source>
        <dbReference type="Proteomes" id="UP001500729"/>
    </source>
</evidence>
<dbReference type="PRINTS" id="PR00082">
    <property type="entry name" value="GLFDHDRGNASE"/>
</dbReference>
<dbReference type="InterPro" id="IPR006096">
    <property type="entry name" value="Glu/Leu/Phe/Val/Trp_DH_C"/>
</dbReference>
<name>A0ABP3MBU7_SACER</name>
<dbReference type="SUPFAM" id="SSF51735">
    <property type="entry name" value="NAD(P)-binding Rossmann-fold domains"/>
    <property type="match status" value="1"/>
</dbReference>
<protein>
    <recommendedName>
        <fullName evidence="3">Glutamate dehydrogenase</fullName>
    </recommendedName>
</protein>
<accession>A0ABP3MBU7</accession>
<dbReference type="PANTHER" id="PTHR11606">
    <property type="entry name" value="GLUTAMATE DEHYDROGENASE"/>
    <property type="match status" value="1"/>
</dbReference>
<dbReference type="SMART" id="SM00839">
    <property type="entry name" value="ELFV_dehydrog"/>
    <property type="match status" value="1"/>
</dbReference>
<dbReference type="Gene3D" id="3.40.50.720">
    <property type="entry name" value="NAD(P)-binding Rossmann-like Domain"/>
    <property type="match status" value="1"/>
</dbReference>
<gene>
    <name evidence="6" type="ORF">GCM10009533_13900</name>
</gene>
<dbReference type="Pfam" id="PF00208">
    <property type="entry name" value="ELFV_dehydrog"/>
    <property type="match status" value="1"/>
</dbReference>
<dbReference type="InterPro" id="IPR036291">
    <property type="entry name" value="NAD(P)-bd_dom_sf"/>
</dbReference>
<dbReference type="InterPro" id="IPR046346">
    <property type="entry name" value="Aminoacid_DH-like_N_sf"/>
</dbReference>
<evidence type="ECO:0000256" key="2">
    <source>
        <dbReference type="ARBA" id="ARBA00023002"/>
    </source>
</evidence>
<feature type="domain" description="Glutamate/phenylalanine/leucine/valine/L-tryptophan dehydrogenase C-terminal" evidence="5">
    <location>
        <begin position="143"/>
        <end position="377"/>
    </location>
</feature>
<dbReference type="InterPro" id="IPR033524">
    <property type="entry name" value="Glu/Leu/Phe/Val_DH_AS"/>
</dbReference>